<sequence length="128" mass="15117">MLYILPCDRLYIGDVERAAKSFGDVLTGYKMIEDKRLDRIEEHGAPWFGYLQEDEWLDEDLKRALPIALEGKEDCIVLFKKVLHRGQPKYFYTPRLFREHIRLDEKLLPPPNIDVIRLLDGWLMEAPS</sequence>
<dbReference type="EMBL" id="MT141551">
    <property type="protein sequence ID" value="QJA66208.1"/>
    <property type="molecule type" value="Genomic_DNA"/>
</dbReference>
<organism evidence="1">
    <name type="scientific">viral metagenome</name>
    <dbReference type="NCBI Taxonomy" id="1070528"/>
    <lineage>
        <taxon>unclassified sequences</taxon>
        <taxon>metagenomes</taxon>
        <taxon>organismal metagenomes</taxon>
    </lineage>
</organism>
<evidence type="ECO:0000313" key="1">
    <source>
        <dbReference type="EMBL" id="QJA44189.1"/>
    </source>
</evidence>
<dbReference type="AlphaFoldDB" id="A0A6H1Z9Q5"/>
<evidence type="ECO:0000313" key="3">
    <source>
        <dbReference type="EMBL" id="QJH96288.1"/>
    </source>
</evidence>
<reference evidence="1" key="1">
    <citation type="submission" date="2020-03" db="EMBL/GenBank/DDBJ databases">
        <title>The deep terrestrial virosphere.</title>
        <authorList>
            <person name="Holmfeldt K."/>
            <person name="Nilsson E."/>
            <person name="Simone D."/>
            <person name="Lopez-Fernandez M."/>
            <person name="Wu X."/>
            <person name="de Brujin I."/>
            <person name="Lundin D."/>
            <person name="Andersson A."/>
            <person name="Bertilsson S."/>
            <person name="Dopson M."/>
        </authorList>
    </citation>
    <scope>NUCLEOTIDE SEQUENCE</scope>
    <source>
        <strain evidence="4">MM415A00110</strain>
        <strain evidence="2">MM415B00359</strain>
        <strain evidence="1">TM448A00090</strain>
        <strain evidence="3">TM448B00679</strain>
    </source>
</reference>
<evidence type="ECO:0000313" key="4">
    <source>
        <dbReference type="EMBL" id="QJI04735.1"/>
    </source>
</evidence>
<dbReference type="EMBL" id="MT144646">
    <property type="protein sequence ID" value="QJH96288.1"/>
    <property type="molecule type" value="Genomic_DNA"/>
</dbReference>
<proteinExistence type="predicted"/>
<protein>
    <submittedName>
        <fullName evidence="1">Uncharacterized protein</fullName>
    </submittedName>
</protein>
<name>A0A6H1Z9Q5_9ZZZZ</name>
<dbReference type="EMBL" id="MT145189">
    <property type="protein sequence ID" value="QJI04735.1"/>
    <property type="molecule type" value="Genomic_DNA"/>
</dbReference>
<evidence type="ECO:0000313" key="2">
    <source>
        <dbReference type="EMBL" id="QJA66208.1"/>
    </source>
</evidence>
<accession>A0A6H1Z9Q5</accession>
<gene>
    <name evidence="4" type="ORF">MM415A00110_0056</name>
    <name evidence="2" type="ORF">MM415B00359_0019</name>
    <name evidence="1" type="ORF">TM448A00090_0021</name>
    <name evidence="3" type="ORF">TM448B00679_0003</name>
</gene>
<dbReference type="EMBL" id="MT143974">
    <property type="protein sequence ID" value="QJA44189.1"/>
    <property type="molecule type" value="Genomic_DNA"/>
</dbReference>